<dbReference type="Proteomes" id="UP000230390">
    <property type="component" value="Unassembled WGS sequence"/>
</dbReference>
<evidence type="ECO:0000313" key="2">
    <source>
        <dbReference type="EMBL" id="PIL42398.1"/>
    </source>
</evidence>
<evidence type="ECO:0000259" key="1">
    <source>
        <dbReference type="Pfam" id="PF03869"/>
    </source>
</evidence>
<dbReference type="GO" id="GO:0006355">
    <property type="term" value="P:regulation of DNA-templated transcription"/>
    <property type="evidence" value="ECO:0007669"/>
    <property type="project" value="InterPro"/>
</dbReference>
<dbReference type="Gene3D" id="1.10.1220.10">
    <property type="entry name" value="Met repressor-like"/>
    <property type="match status" value="1"/>
</dbReference>
<dbReference type="Pfam" id="PF03869">
    <property type="entry name" value="Arc"/>
    <property type="match status" value="1"/>
</dbReference>
<dbReference type="InterPro" id="IPR013321">
    <property type="entry name" value="Arc_rbn_hlx_hlx"/>
</dbReference>
<comment type="caution">
    <text evidence="2">The sequence shown here is derived from an EMBL/GenBank/DDBJ whole genome shotgun (WGS) entry which is preliminary data.</text>
</comment>
<dbReference type="SUPFAM" id="SSF47598">
    <property type="entry name" value="Ribbon-helix-helix"/>
    <property type="match status" value="1"/>
</dbReference>
<evidence type="ECO:0000313" key="3">
    <source>
        <dbReference type="Proteomes" id="UP000230390"/>
    </source>
</evidence>
<name>A0A2G8T9M0_9BURK</name>
<sequence>MTNEKPTRTPQAADKYIVRLPEGMRDRIAAAAKESNRSMNAEIVQRLAITLSSSEELNAELESAGYAVLPRLMTMEIADRAATEGASIQEMTARIFAAGMHKDAPEVLYISVQPGATVQDVRAVLEAAKGIISDVATIVSEPGRSTKKKTPKAGT</sequence>
<dbReference type="InterPro" id="IPR005569">
    <property type="entry name" value="Arc_DNA-bd_dom"/>
</dbReference>
<dbReference type="AlphaFoldDB" id="A0A2G8T9M0"/>
<protein>
    <recommendedName>
        <fullName evidence="1">Arc-like DNA binding domain-containing protein</fullName>
    </recommendedName>
</protein>
<feature type="domain" description="Arc-like DNA binding" evidence="1">
    <location>
        <begin position="12"/>
        <end position="52"/>
    </location>
</feature>
<reference evidence="2 3" key="1">
    <citation type="submission" date="2017-10" db="EMBL/GenBank/DDBJ databases">
        <title>Massilia psychrophilum sp. nov., a novel purple-pigmented bacterium isolated from Tianshan glacier, Xinjiang Municipality, China.</title>
        <authorList>
            <person name="Wang H."/>
        </authorList>
    </citation>
    <scope>NUCLEOTIDE SEQUENCE [LARGE SCALE GENOMIC DNA]</scope>
    <source>
        <strain evidence="2 3">JCM 30074</strain>
    </source>
</reference>
<dbReference type="EMBL" id="PDOC01000028">
    <property type="protein sequence ID" value="PIL42398.1"/>
    <property type="molecule type" value="Genomic_DNA"/>
</dbReference>
<organism evidence="2 3">
    <name type="scientific">Massilia eurypsychrophila</name>
    <dbReference type="NCBI Taxonomy" id="1485217"/>
    <lineage>
        <taxon>Bacteria</taxon>
        <taxon>Pseudomonadati</taxon>
        <taxon>Pseudomonadota</taxon>
        <taxon>Betaproteobacteria</taxon>
        <taxon>Burkholderiales</taxon>
        <taxon>Oxalobacteraceae</taxon>
        <taxon>Telluria group</taxon>
        <taxon>Massilia</taxon>
    </lineage>
</organism>
<dbReference type="GO" id="GO:0003677">
    <property type="term" value="F:DNA binding"/>
    <property type="evidence" value="ECO:0007669"/>
    <property type="project" value="InterPro"/>
</dbReference>
<proteinExistence type="predicted"/>
<keyword evidence="3" id="KW-1185">Reference proteome</keyword>
<dbReference type="OrthoDB" id="7029768at2"/>
<gene>
    <name evidence="2" type="ORF">CR105_24565</name>
</gene>
<dbReference type="InterPro" id="IPR010985">
    <property type="entry name" value="Ribbon_hlx_hlx"/>
</dbReference>
<accession>A0A2G8T9M0</accession>